<dbReference type="InterPro" id="IPR046357">
    <property type="entry name" value="PPIase_dom_sf"/>
</dbReference>
<dbReference type="Proteomes" id="UP001597521">
    <property type="component" value="Unassembled WGS sequence"/>
</dbReference>
<dbReference type="RefSeq" id="WP_386835492.1">
    <property type="nucleotide sequence ID" value="NZ_JBHUNP010000001.1"/>
</dbReference>
<evidence type="ECO:0000259" key="13">
    <source>
        <dbReference type="PROSITE" id="PS50059"/>
    </source>
</evidence>
<dbReference type="Gene3D" id="3.30.70.1050">
    <property type="entry name" value="Trigger factor ribosome-binding domain"/>
    <property type="match status" value="1"/>
</dbReference>
<evidence type="ECO:0000256" key="7">
    <source>
        <dbReference type="ARBA" id="ARBA00023235"/>
    </source>
</evidence>
<evidence type="ECO:0000256" key="9">
    <source>
        <dbReference type="ARBA" id="ARBA00029986"/>
    </source>
</evidence>
<dbReference type="Gene3D" id="1.10.3120.10">
    <property type="entry name" value="Trigger factor, C-terminal domain"/>
    <property type="match status" value="1"/>
</dbReference>
<evidence type="ECO:0000256" key="4">
    <source>
        <dbReference type="ARBA" id="ARBA00016902"/>
    </source>
</evidence>
<reference evidence="15" key="1">
    <citation type="journal article" date="2019" name="Int. J. Syst. Evol. Microbiol.">
        <title>The Global Catalogue of Microorganisms (GCM) 10K type strain sequencing project: providing services to taxonomists for standard genome sequencing and annotation.</title>
        <authorList>
            <consortium name="The Broad Institute Genomics Platform"/>
            <consortium name="The Broad Institute Genome Sequencing Center for Infectious Disease"/>
            <person name="Wu L."/>
            <person name="Ma J."/>
        </authorList>
    </citation>
    <scope>NUCLEOTIDE SEQUENCE [LARGE SCALE GENOMIC DNA]</scope>
    <source>
        <strain evidence="15">CCM 7427</strain>
    </source>
</reference>
<evidence type="ECO:0000313" key="15">
    <source>
        <dbReference type="Proteomes" id="UP001597521"/>
    </source>
</evidence>
<dbReference type="InterPro" id="IPR037041">
    <property type="entry name" value="Trigger_fac_C_sf"/>
</dbReference>
<dbReference type="HAMAP" id="MF_00303">
    <property type="entry name" value="Trigger_factor_Tig"/>
    <property type="match status" value="1"/>
</dbReference>
<keyword evidence="10 12" id="KW-0131">Cell cycle</keyword>
<keyword evidence="7 10" id="KW-0413">Isomerase</keyword>
<dbReference type="InterPro" id="IPR005215">
    <property type="entry name" value="Trig_fac"/>
</dbReference>
<feature type="domain" description="PPIase FKBP-type" evidence="13">
    <location>
        <begin position="171"/>
        <end position="231"/>
    </location>
</feature>
<dbReference type="PANTHER" id="PTHR30560:SF3">
    <property type="entry name" value="TRIGGER FACTOR-LIKE PROTEIN TIG, CHLOROPLASTIC"/>
    <property type="match status" value="1"/>
</dbReference>
<comment type="subcellular location">
    <subcellularLocation>
        <location evidence="10">Cytoplasm</location>
    </subcellularLocation>
    <text evidence="10">About half TF is bound to the ribosome near the polypeptide exit tunnel while the other half is free in the cytoplasm.</text>
</comment>
<dbReference type="EC" id="5.2.1.8" evidence="3 10"/>
<evidence type="ECO:0000256" key="12">
    <source>
        <dbReference type="RuleBase" id="RU003914"/>
    </source>
</evidence>
<dbReference type="SUPFAM" id="SSF54534">
    <property type="entry name" value="FKBP-like"/>
    <property type="match status" value="1"/>
</dbReference>
<dbReference type="EMBL" id="JBHUNP010000001">
    <property type="protein sequence ID" value="MFD2649837.1"/>
    <property type="molecule type" value="Genomic_DNA"/>
</dbReference>
<keyword evidence="6 10" id="KW-0143">Chaperone</keyword>
<keyword evidence="10" id="KW-0963">Cytoplasm</keyword>
<comment type="function">
    <text evidence="8 10">Involved in protein export. Acts as a chaperone by maintaining the newly synthesized protein in an open conformation. Functions as a peptidyl-prolyl cis-trans isomerase.</text>
</comment>
<dbReference type="PIRSF" id="PIRSF003095">
    <property type="entry name" value="Trigger_factor"/>
    <property type="match status" value="1"/>
</dbReference>
<protein>
    <recommendedName>
        <fullName evidence="4 10">Trigger factor</fullName>
        <shortName evidence="10">TF</shortName>
        <ecNumber evidence="3 10">5.2.1.8</ecNumber>
    </recommendedName>
    <alternativeName>
        <fullName evidence="9 10">PPIase</fullName>
    </alternativeName>
</protein>
<dbReference type="Pfam" id="PF05697">
    <property type="entry name" value="Trigger_N"/>
    <property type="match status" value="1"/>
</dbReference>
<evidence type="ECO:0000256" key="10">
    <source>
        <dbReference type="HAMAP-Rule" id="MF_00303"/>
    </source>
</evidence>
<dbReference type="Gene3D" id="3.10.50.40">
    <property type="match status" value="1"/>
</dbReference>
<evidence type="ECO:0000256" key="2">
    <source>
        <dbReference type="ARBA" id="ARBA00005464"/>
    </source>
</evidence>
<comment type="caution">
    <text evidence="14">The sequence shown here is derived from an EMBL/GenBank/DDBJ whole genome shotgun (WGS) entry which is preliminary data.</text>
</comment>
<evidence type="ECO:0000313" key="14">
    <source>
        <dbReference type="EMBL" id="MFD2649837.1"/>
    </source>
</evidence>
<proteinExistence type="inferred from homology"/>
<dbReference type="PANTHER" id="PTHR30560">
    <property type="entry name" value="TRIGGER FACTOR CHAPERONE AND PEPTIDYL-PROLYL CIS/TRANS ISOMERASE"/>
    <property type="match status" value="1"/>
</dbReference>
<dbReference type="Pfam" id="PF05698">
    <property type="entry name" value="Trigger_C"/>
    <property type="match status" value="1"/>
</dbReference>
<dbReference type="SUPFAM" id="SSF109998">
    <property type="entry name" value="Triger factor/SurA peptide-binding domain-like"/>
    <property type="match status" value="1"/>
</dbReference>
<dbReference type="InterPro" id="IPR001179">
    <property type="entry name" value="PPIase_FKBP_dom"/>
</dbReference>
<dbReference type="Pfam" id="PF00254">
    <property type="entry name" value="FKBP_C"/>
    <property type="match status" value="1"/>
</dbReference>
<gene>
    <name evidence="10 14" type="primary">tig</name>
    <name evidence="14" type="ORF">ACFSX5_18795</name>
</gene>
<sequence length="459" mass="51280">MQVSETLNDGLKRKLSVTIPAADLNSRLDAKLEELKGQANIKGFRPGKVPLSHIRKMFGRSAMSEVMTDAINSTVSETLDQREERAAAQPKVDLPDDQAVINDVLDGKADLAFEVEYEVLPKVELADVKGLKLVKPVVEITDEELDAEVNRVFAQNRGYTDKGDEGVVEQGDRLGLSFVGKIDGVEFPGGKSDHAHLTVGSGEFIPGFEEQLVGMKKGETREINVTFPADYQNAELAGKEATFEVSILHVDGPNQGELDDEFAKRLGLENLEALRGAVKSQMEAALQSMARQHMKRQVLDALDEKHKFEVPAQLVDAEFNTIWNRVVHEVEHHGRSFEDEGTTEEAAKEQYRTIADRRVRLGLVVAEIGNTNEVQVTDEEHQQALIAEVRRFPGQEQQVYDYYRKNPQALAGLRAPVFENKVVDFIIDAAEVTEKKMDREELAKLIQADEDEVPEEHHH</sequence>
<dbReference type="GO" id="GO:0003755">
    <property type="term" value="F:peptidyl-prolyl cis-trans isomerase activity"/>
    <property type="evidence" value="ECO:0007669"/>
    <property type="project" value="UniProtKB-EC"/>
</dbReference>
<dbReference type="InterPro" id="IPR027304">
    <property type="entry name" value="Trigger_fact/SurA_dom_sf"/>
</dbReference>
<accession>A0ABW5QQ58</accession>
<evidence type="ECO:0000256" key="1">
    <source>
        <dbReference type="ARBA" id="ARBA00000971"/>
    </source>
</evidence>
<comment type="catalytic activity">
    <reaction evidence="1 10 11">
        <text>[protein]-peptidylproline (omega=180) = [protein]-peptidylproline (omega=0)</text>
        <dbReference type="Rhea" id="RHEA:16237"/>
        <dbReference type="Rhea" id="RHEA-COMP:10747"/>
        <dbReference type="Rhea" id="RHEA-COMP:10748"/>
        <dbReference type="ChEBI" id="CHEBI:83833"/>
        <dbReference type="ChEBI" id="CHEBI:83834"/>
        <dbReference type="EC" id="5.2.1.8"/>
    </reaction>
</comment>
<dbReference type="InterPro" id="IPR036611">
    <property type="entry name" value="Trigger_fac_ribosome-bd_sf"/>
</dbReference>
<organism evidence="14 15">
    <name type="scientific">Devosia albogilva</name>
    <dbReference type="NCBI Taxonomy" id="429726"/>
    <lineage>
        <taxon>Bacteria</taxon>
        <taxon>Pseudomonadati</taxon>
        <taxon>Pseudomonadota</taxon>
        <taxon>Alphaproteobacteria</taxon>
        <taxon>Hyphomicrobiales</taxon>
        <taxon>Devosiaceae</taxon>
        <taxon>Devosia</taxon>
    </lineage>
</organism>
<comment type="similarity">
    <text evidence="2 10 12">Belongs to the FKBP-type PPIase family. Tig subfamily.</text>
</comment>
<name>A0ABW5QQ58_9HYPH</name>
<keyword evidence="5 10" id="KW-0697">Rotamase</keyword>
<keyword evidence="15" id="KW-1185">Reference proteome</keyword>
<dbReference type="InterPro" id="IPR008881">
    <property type="entry name" value="Trigger_fac_ribosome-bd_bac"/>
</dbReference>
<evidence type="ECO:0000256" key="8">
    <source>
        <dbReference type="ARBA" id="ARBA00024849"/>
    </source>
</evidence>
<dbReference type="InterPro" id="IPR008880">
    <property type="entry name" value="Trigger_fac_C"/>
</dbReference>
<evidence type="ECO:0000256" key="3">
    <source>
        <dbReference type="ARBA" id="ARBA00013194"/>
    </source>
</evidence>
<dbReference type="SUPFAM" id="SSF102735">
    <property type="entry name" value="Trigger factor ribosome-binding domain"/>
    <property type="match status" value="1"/>
</dbReference>
<comment type="domain">
    <text evidence="10">Consists of 3 domains; the N-terminus binds the ribosome, the middle domain has PPIase activity, while the C-terminus has intrinsic chaperone activity on its own.</text>
</comment>
<dbReference type="PROSITE" id="PS50059">
    <property type="entry name" value="FKBP_PPIASE"/>
    <property type="match status" value="1"/>
</dbReference>
<evidence type="ECO:0000256" key="6">
    <source>
        <dbReference type="ARBA" id="ARBA00023186"/>
    </source>
</evidence>
<keyword evidence="10 12" id="KW-0132">Cell division</keyword>
<evidence type="ECO:0000256" key="11">
    <source>
        <dbReference type="PROSITE-ProRule" id="PRU00277"/>
    </source>
</evidence>
<evidence type="ECO:0000256" key="5">
    <source>
        <dbReference type="ARBA" id="ARBA00023110"/>
    </source>
</evidence>
<dbReference type="NCBIfam" id="TIGR00115">
    <property type="entry name" value="tig"/>
    <property type="match status" value="1"/>
</dbReference>